<name>A0ABD1YI39_9MARC</name>
<dbReference type="AlphaFoldDB" id="A0ABD1YI39"/>
<evidence type="ECO:0000313" key="2">
    <source>
        <dbReference type="Proteomes" id="UP001605036"/>
    </source>
</evidence>
<accession>A0ABD1YI39</accession>
<protein>
    <submittedName>
        <fullName evidence="1">Uncharacterized protein</fullName>
    </submittedName>
</protein>
<organism evidence="1 2">
    <name type="scientific">Riccia fluitans</name>
    <dbReference type="NCBI Taxonomy" id="41844"/>
    <lineage>
        <taxon>Eukaryota</taxon>
        <taxon>Viridiplantae</taxon>
        <taxon>Streptophyta</taxon>
        <taxon>Embryophyta</taxon>
        <taxon>Marchantiophyta</taxon>
        <taxon>Marchantiopsida</taxon>
        <taxon>Marchantiidae</taxon>
        <taxon>Marchantiales</taxon>
        <taxon>Ricciaceae</taxon>
        <taxon>Riccia</taxon>
    </lineage>
</organism>
<gene>
    <name evidence="1" type="ORF">R1flu_015147</name>
</gene>
<proteinExistence type="predicted"/>
<evidence type="ECO:0000313" key="1">
    <source>
        <dbReference type="EMBL" id="KAL2630461.1"/>
    </source>
</evidence>
<comment type="caution">
    <text evidence="1">The sequence shown here is derived from an EMBL/GenBank/DDBJ whole genome shotgun (WGS) entry which is preliminary data.</text>
</comment>
<dbReference type="EMBL" id="JBHFFA010000004">
    <property type="protein sequence ID" value="KAL2630461.1"/>
    <property type="molecule type" value="Genomic_DNA"/>
</dbReference>
<dbReference type="Proteomes" id="UP001605036">
    <property type="component" value="Unassembled WGS sequence"/>
</dbReference>
<keyword evidence="2" id="KW-1185">Reference proteome</keyword>
<sequence length="112" mass="12196">MGCPRSKAFRFFSSTVLPTCSAARMGHGRVGPGHDLGRISAKMDHGQARPSCNLSWALARADRALVGQRPQHSHAAMFARSCQAMRHGLMSISNRASRPDCRYFGGSDDRPP</sequence>
<reference evidence="1 2" key="1">
    <citation type="submission" date="2024-09" db="EMBL/GenBank/DDBJ databases">
        <title>Chromosome-scale assembly of Riccia fluitans.</title>
        <authorList>
            <person name="Paukszto L."/>
            <person name="Sawicki J."/>
            <person name="Karawczyk K."/>
            <person name="Piernik-Szablinska J."/>
            <person name="Szczecinska M."/>
            <person name="Mazdziarz M."/>
        </authorList>
    </citation>
    <scope>NUCLEOTIDE SEQUENCE [LARGE SCALE GENOMIC DNA]</scope>
    <source>
        <strain evidence="1">Rf_01</strain>
        <tissue evidence="1">Aerial parts of the thallus</tissue>
    </source>
</reference>